<accession>A0A0H5QNU1</accession>
<protein>
    <submittedName>
        <fullName evidence="1">Uncharacterized protein</fullName>
    </submittedName>
</protein>
<reference evidence="1" key="2">
    <citation type="submission" date="2015-07" db="EMBL/GenBank/DDBJ databases">
        <title>Plasmids, circular viruses and viroids from rat gut.</title>
        <authorList>
            <person name="Jorgensen T.J."/>
            <person name="Hansen M.A."/>
            <person name="Xu Z."/>
            <person name="Tabak M.A."/>
            <person name="Sorensen S.J."/>
            <person name="Hansen L.H."/>
        </authorList>
    </citation>
    <scope>NUCLEOTIDE SEQUENCE</scope>
    <source>
        <strain evidence="1">RGFK1537</strain>
    </source>
</reference>
<reference evidence="1" key="1">
    <citation type="submission" date="2015-06" db="EMBL/GenBank/DDBJ databases">
        <authorList>
            <person name="Joergensen T."/>
        </authorList>
    </citation>
    <scope>NUCLEOTIDE SEQUENCE</scope>
    <source>
        <strain evidence="1">RGFK1537</strain>
    </source>
</reference>
<dbReference type="AlphaFoldDB" id="A0A0H5QNU1"/>
<sequence>MNLNEILIDWKTANSPGGVSVLFFAAETTDQIVAQRLALGNFLSSIKSQFNVTTEAAIRREGRILDEETGALVGQWSDTTAQGMGDATGTGVVSNVAQGLIRWNTDQVVNGRFLKGKTYLPGLAAGANTGGEVTAAVITQITAALDTFIATGNGPAVWHRPVNGVGGAARIAVSATLWSEFAIQRGRR</sequence>
<organism evidence="1">
    <name type="scientific">uncultured prokaryote</name>
    <dbReference type="NCBI Taxonomy" id="198431"/>
    <lineage>
        <taxon>unclassified sequences</taxon>
        <taxon>environmental samples</taxon>
    </lineage>
</organism>
<proteinExistence type="predicted"/>
<dbReference type="EMBL" id="LN854071">
    <property type="protein sequence ID" value="CRY97417.1"/>
    <property type="molecule type" value="Genomic_DNA"/>
</dbReference>
<name>A0A0H5QNU1_9ZZZZ</name>
<evidence type="ECO:0000313" key="1">
    <source>
        <dbReference type="EMBL" id="CRY97417.1"/>
    </source>
</evidence>